<dbReference type="InterPro" id="IPR036390">
    <property type="entry name" value="WH_DNA-bd_sf"/>
</dbReference>
<dbReference type="Gene3D" id="1.10.10.10">
    <property type="entry name" value="Winged helix-like DNA-binding domain superfamily/Winged helix DNA-binding domain"/>
    <property type="match status" value="1"/>
</dbReference>
<dbReference type="PROSITE" id="PS51118">
    <property type="entry name" value="HTH_HXLR"/>
    <property type="match status" value="1"/>
</dbReference>
<gene>
    <name evidence="6" type="ORF">E6H00_01380</name>
</gene>
<accession>A0A537KC80</accession>
<name>A0A537KC80_9BACT</name>
<feature type="domain" description="HTH hxlR-type" evidence="5">
    <location>
        <begin position="8"/>
        <end position="107"/>
    </location>
</feature>
<dbReference type="EMBL" id="VBAK01000030">
    <property type="protein sequence ID" value="TMI93334.1"/>
    <property type="molecule type" value="Genomic_DNA"/>
</dbReference>
<evidence type="ECO:0000256" key="1">
    <source>
        <dbReference type="ARBA" id="ARBA00023015"/>
    </source>
</evidence>
<dbReference type="InterPro" id="IPR036388">
    <property type="entry name" value="WH-like_DNA-bd_sf"/>
</dbReference>
<evidence type="ECO:0000256" key="4">
    <source>
        <dbReference type="SAM" id="MobiDB-lite"/>
    </source>
</evidence>
<dbReference type="Proteomes" id="UP000318509">
    <property type="component" value="Unassembled WGS sequence"/>
</dbReference>
<organism evidence="6 7">
    <name type="scientific">Candidatus Segetimicrobium genomatis</name>
    <dbReference type="NCBI Taxonomy" id="2569760"/>
    <lineage>
        <taxon>Bacteria</taxon>
        <taxon>Bacillati</taxon>
        <taxon>Candidatus Sysuimicrobiota</taxon>
        <taxon>Candidatus Sysuimicrobiia</taxon>
        <taxon>Candidatus Sysuimicrobiales</taxon>
        <taxon>Candidatus Segetimicrobiaceae</taxon>
        <taxon>Candidatus Segetimicrobium</taxon>
    </lineage>
</organism>
<reference evidence="6 7" key="1">
    <citation type="journal article" date="2019" name="Nat. Microbiol.">
        <title>Mediterranean grassland soil C-N compound turnover is dependent on rainfall and depth, and is mediated by genomically divergent microorganisms.</title>
        <authorList>
            <person name="Diamond S."/>
            <person name="Andeer P.F."/>
            <person name="Li Z."/>
            <person name="Crits-Christoph A."/>
            <person name="Burstein D."/>
            <person name="Anantharaman K."/>
            <person name="Lane K.R."/>
            <person name="Thomas B.C."/>
            <person name="Pan C."/>
            <person name="Northen T.R."/>
            <person name="Banfield J.F."/>
        </authorList>
    </citation>
    <scope>NUCLEOTIDE SEQUENCE [LARGE SCALE GENOMIC DNA]</scope>
    <source>
        <strain evidence="6">NP_3</strain>
    </source>
</reference>
<evidence type="ECO:0000256" key="3">
    <source>
        <dbReference type="ARBA" id="ARBA00023163"/>
    </source>
</evidence>
<evidence type="ECO:0000256" key="2">
    <source>
        <dbReference type="ARBA" id="ARBA00023125"/>
    </source>
</evidence>
<dbReference type="AlphaFoldDB" id="A0A537KC80"/>
<feature type="region of interest" description="Disordered" evidence="4">
    <location>
        <begin position="106"/>
        <end position="141"/>
    </location>
</feature>
<dbReference type="PANTHER" id="PTHR33204">
    <property type="entry name" value="TRANSCRIPTIONAL REGULATOR, MARR FAMILY"/>
    <property type="match status" value="1"/>
</dbReference>
<sequence length="141" mass="15629">MNTRDDFCPYFQQAVELIGRRWTGVVLRTLLPGPLRFSQMERAVPEISARALAQRLRELEAAGVLVRGVDTGVPIRVNYALTEKGKALGGVVERIERWAHGWVAPRGVNPHRHPVSHRGGRRTPPRRRGARRGASTGPQGG</sequence>
<evidence type="ECO:0000313" key="6">
    <source>
        <dbReference type="EMBL" id="TMI93334.1"/>
    </source>
</evidence>
<keyword evidence="1" id="KW-0805">Transcription regulation</keyword>
<keyword evidence="3" id="KW-0804">Transcription</keyword>
<feature type="compositionally biased region" description="Low complexity" evidence="4">
    <location>
        <begin position="132"/>
        <end position="141"/>
    </location>
</feature>
<evidence type="ECO:0000313" key="7">
    <source>
        <dbReference type="Proteomes" id="UP000318509"/>
    </source>
</evidence>
<keyword evidence="2" id="KW-0238">DNA-binding</keyword>
<dbReference type="PANTHER" id="PTHR33204:SF37">
    <property type="entry name" value="HTH-TYPE TRANSCRIPTIONAL REGULATOR YODB"/>
    <property type="match status" value="1"/>
</dbReference>
<dbReference type="GO" id="GO:0003677">
    <property type="term" value="F:DNA binding"/>
    <property type="evidence" value="ECO:0007669"/>
    <property type="project" value="UniProtKB-KW"/>
</dbReference>
<protein>
    <submittedName>
        <fullName evidence="6">Helix-turn-helix transcriptional regulator</fullName>
    </submittedName>
</protein>
<dbReference type="InterPro" id="IPR002577">
    <property type="entry name" value="HTH_HxlR"/>
</dbReference>
<evidence type="ECO:0000259" key="5">
    <source>
        <dbReference type="PROSITE" id="PS51118"/>
    </source>
</evidence>
<dbReference type="Pfam" id="PF01638">
    <property type="entry name" value="HxlR"/>
    <property type="match status" value="1"/>
</dbReference>
<comment type="caution">
    <text evidence="6">The sequence shown here is derived from an EMBL/GenBank/DDBJ whole genome shotgun (WGS) entry which is preliminary data.</text>
</comment>
<feature type="compositionally biased region" description="Basic residues" evidence="4">
    <location>
        <begin position="109"/>
        <end position="131"/>
    </location>
</feature>
<dbReference type="SUPFAM" id="SSF46785">
    <property type="entry name" value="Winged helix' DNA-binding domain"/>
    <property type="match status" value="1"/>
</dbReference>
<proteinExistence type="predicted"/>